<feature type="domain" description="DUF1468" evidence="2">
    <location>
        <begin position="13"/>
        <end position="144"/>
    </location>
</feature>
<feature type="transmembrane region" description="Helical" evidence="1">
    <location>
        <begin position="12"/>
        <end position="31"/>
    </location>
</feature>
<protein>
    <submittedName>
        <fullName evidence="3">Putative tricarboxylic transport membrane protein</fullName>
    </submittedName>
</protein>
<evidence type="ECO:0000256" key="1">
    <source>
        <dbReference type="SAM" id="Phobius"/>
    </source>
</evidence>
<feature type="transmembrane region" description="Helical" evidence="1">
    <location>
        <begin position="83"/>
        <end position="111"/>
    </location>
</feature>
<accession>A0A2V3UBU1</accession>
<evidence type="ECO:0000259" key="2">
    <source>
        <dbReference type="Pfam" id="PF07331"/>
    </source>
</evidence>
<dbReference type="Pfam" id="PF07331">
    <property type="entry name" value="TctB"/>
    <property type="match status" value="1"/>
</dbReference>
<keyword evidence="1" id="KW-0472">Membrane</keyword>
<dbReference type="OrthoDB" id="5186924at2"/>
<dbReference type="RefSeq" id="WP_110374249.1">
    <property type="nucleotide sequence ID" value="NZ_JAHBRY010000001.1"/>
</dbReference>
<proteinExistence type="predicted"/>
<sequence>MIRGIRSPEDLGAGVLMIAVAGGFLFFAQDLHHGALAQMGPGYLPRYVAGMLAATGAVLALRGLRLDGQRLPPLRPRAIAMPILAVVVFGLMIEPLGLALASLAAVLTAAAGCRRDDWLRTTLVAVVLAAGACLLFVALLDMPLAVFPTVLQ</sequence>
<evidence type="ECO:0000313" key="4">
    <source>
        <dbReference type="Proteomes" id="UP000248021"/>
    </source>
</evidence>
<gene>
    <name evidence="3" type="ORF">C7450_103506</name>
</gene>
<evidence type="ECO:0000313" key="3">
    <source>
        <dbReference type="EMBL" id="PXW61984.1"/>
    </source>
</evidence>
<keyword evidence="1" id="KW-0812">Transmembrane</keyword>
<dbReference type="Proteomes" id="UP000248021">
    <property type="component" value="Unassembled WGS sequence"/>
</dbReference>
<reference evidence="3 4" key="1">
    <citation type="submission" date="2018-05" db="EMBL/GenBank/DDBJ databases">
        <title>Genomic Encyclopedia of Type Strains, Phase IV (KMG-IV): sequencing the most valuable type-strain genomes for metagenomic binning, comparative biology and taxonomic classification.</title>
        <authorList>
            <person name="Goeker M."/>
        </authorList>
    </citation>
    <scope>NUCLEOTIDE SEQUENCE [LARGE SCALE GENOMIC DNA]</scope>
    <source>
        <strain evidence="3 4">DSM 6462</strain>
    </source>
</reference>
<dbReference type="AlphaFoldDB" id="A0A2V3UBU1"/>
<name>A0A2V3UBU1_9HYPH</name>
<dbReference type="InterPro" id="IPR009936">
    <property type="entry name" value="DUF1468"/>
</dbReference>
<keyword evidence="1" id="KW-1133">Transmembrane helix</keyword>
<comment type="caution">
    <text evidence="3">The sequence shown here is derived from an EMBL/GenBank/DDBJ whole genome shotgun (WGS) entry which is preliminary data.</text>
</comment>
<dbReference type="EMBL" id="QJJK01000003">
    <property type="protein sequence ID" value="PXW61984.1"/>
    <property type="molecule type" value="Genomic_DNA"/>
</dbReference>
<feature type="transmembrane region" description="Helical" evidence="1">
    <location>
        <begin position="43"/>
        <end position="62"/>
    </location>
</feature>
<feature type="transmembrane region" description="Helical" evidence="1">
    <location>
        <begin position="123"/>
        <end position="147"/>
    </location>
</feature>
<keyword evidence="4" id="KW-1185">Reference proteome</keyword>
<organism evidence="3 4">
    <name type="scientific">Chelatococcus asaccharovorans</name>
    <dbReference type="NCBI Taxonomy" id="28210"/>
    <lineage>
        <taxon>Bacteria</taxon>
        <taxon>Pseudomonadati</taxon>
        <taxon>Pseudomonadota</taxon>
        <taxon>Alphaproteobacteria</taxon>
        <taxon>Hyphomicrobiales</taxon>
        <taxon>Chelatococcaceae</taxon>
        <taxon>Chelatococcus</taxon>
    </lineage>
</organism>